<evidence type="ECO:0000313" key="2">
    <source>
        <dbReference type="Proteomes" id="UP000242287"/>
    </source>
</evidence>
<organism evidence="1 2">
    <name type="scientific">Amanita thiersii Skay4041</name>
    <dbReference type="NCBI Taxonomy" id="703135"/>
    <lineage>
        <taxon>Eukaryota</taxon>
        <taxon>Fungi</taxon>
        <taxon>Dikarya</taxon>
        <taxon>Basidiomycota</taxon>
        <taxon>Agaricomycotina</taxon>
        <taxon>Agaricomycetes</taxon>
        <taxon>Agaricomycetidae</taxon>
        <taxon>Agaricales</taxon>
        <taxon>Pluteineae</taxon>
        <taxon>Amanitaceae</taxon>
        <taxon>Amanita</taxon>
    </lineage>
</organism>
<protein>
    <submittedName>
        <fullName evidence="1">Uncharacterized protein</fullName>
    </submittedName>
</protein>
<dbReference type="OrthoDB" id="3181072at2759"/>
<keyword evidence="2" id="KW-1185">Reference proteome</keyword>
<dbReference type="EMBL" id="KZ301981">
    <property type="protein sequence ID" value="PFH52104.1"/>
    <property type="molecule type" value="Genomic_DNA"/>
</dbReference>
<sequence>MVCWGLVEKAMQNAQARLQNSTIRLDDMWAQLAVVRKEDGEPGSLYPADLQMYLKYDVEKVQSLLKEYGLDYQEGESKEALCKRFLQYIGVKVDFEMIDV</sequence>
<evidence type="ECO:0000313" key="1">
    <source>
        <dbReference type="EMBL" id="PFH52104.1"/>
    </source>
</evidence>
<dbReference type="Proteomes" id="UP000242287">
    <property type="component" value="Unassembled WGS sequence"/>
</dbReference>
<dbReference type="AlphaFoldDB" id="A0A2A9NRZ0"/>
<accession>A0A2A9NRZ0</accession>
<proteinExistence type="predicted"/>
<reference evidence="1 2" key="1">
    <citation type="submission" date="2014-02" db="EMBL/GenBank/DDBJ databases">
        <title>Transposable element dynamics among asymbiotic and ectomycorrhizal Amanita fungi.</title>
        <authorList>
            <consortium name="DOE Joint Genome Institute"/>
            <person name="Hess J."/>
            <person name="Skrede I."/>
            <person name="Wolfe B."/>
            <person name="LaButti K."/>
            <person name="Ohm R.A."/>
            <person name="Grigoriev I.V."/>
            <person name="Pringle A."/>
        </authorList>
    </citation>
    <scope>NUCLEOTIDE SEQUENCE [LARGE SCALE GENOMIC DNA]</scope>
    <source>
        <strain evidence="1 2">SKay4041</strain>
    </source>
</reference>
<gene>
    <name evidence="1" type="ORF">AMATHDRAFT_57435</name>
</gene>
<name>A0A2A9NRZ0_9AGAR</name>